<sequence>MLKESPAPVIETERLRLRGHREDDLANCVAMWSEEAVTRFTVGRQLTEEEIWMRMIRHVGHWVLKGYGYWIIEEKSTGVFLGEAGIAEFHRGIKPSIVGTPEAGWVFSPAAHGKGYGFEAASAFLAWGETHFGSLRSVCIIAPENASSLRLAAKLGYAEEARTEFHGKPAILLGRGHSTP</sequence>
<evidence type="ECO:0000313" key="3">
    <source>
        <dbReference type="Proteomes" id="UP000540989"/>
    </source>
</evidence>
<feature type="domain" description="N-acetyltransferase" evidence="1">
    <location>
        <begin position="15"/>
        <end position="178"/>
    </location>
</feature>
<comment type="caution">
    <text evidence="2">The sequence shown here is derived from an EMBL/GenBank/DDBJ whole genome shotgun (WGS) entry which is preliminary data.</text>
</comment>
<dbReference type="GO" id="GO:0016747">
    <property type="term" value="F:acyltransferase activity, transferring groups other than amino-acyl groups"/>
    <property type="evidence" value="ECO:0007669"/>
    <property type="project" value="InterPro"/>
</dbReference>
<dbReference type="InterPro" id="IPR016181">
    <property type="entry name" value="Acyl_CoA_acyltransferase"/>
</dbReference>
<dbReference type="Proteomes" id="UP000540989">
    <property type="component" value="Unassembled WGS sequence"/>
</dbReference>
<reference evidence="2 3" key="1">
    <citation type="submission" date="2020-08" db="EMBL/GenBank/DDBJ databases">
        <title>Genomic Encyclopedia of Type Strains, Phase IV (KMG-V): Genome sequencing to study the core and pangenomes of soil and plant-associated prokaryotes.</title>
        <authorList>
            <person name="Whitman W."/>
        </authorList>
    </citation>
    <scope>NUCLEOTIDE SEQUENCE [LARGE SCALE GENOMIC DNA]</scope>
    <source>
        <strain evidence="2 3">M8UP14</strain>
    </source>
</reference>
<name>A0A7W7ZB31_9BACT</name>
<accession>A0A7W7ZB31</accession>
<dbReference type="EMBL" id="JACHIP010000002">
    <property type="protein sequence ID" value="MBB5056620.1"/>
    <property type="molecule type" value="Genomic_DNA"/>
</dbReference>
<keyword evidence="2" id="KW-0808">Transferase</keyword>
<dbReference type="RefSeq" id="WP_221312570.1">
    <property type="nucleotide sequence ID" value="NZ_JACHIP010000002.1"/>
</dbReference>
<evidence type="ECO:0000313" key="2">
    <source>
        <dbReference type="EMBL" id="MBB5056620.1"/>
    </source>
</evidence>
<protein>
    <submittedName>
        <fullName evidence="2">RimJ/RimL family protein N-acetyltransferase</fullName>
    </submittedName>
</protein>
<dbReference type="PANTHER" id="PTHR43792:SF16">
    <property type="entry name" value="N-ACETYLTRANSFERASE DOMAIN-CONTAINING PROTEIN"/>
    <property type="match status" value="1"/>
</dbReference>
<proteinExistence type="predicted"/>
<dbReference type="PROSITE" id="PS51186">
    <property type="entry name" value="GNAT"/>
    <property type="match status" value="1"/>
</dbReference>
<dbReference type="SUPFAM" id="SSF55729">
    <property type="entry name" value="Acyl-CoA N-acyltransferases (Nat)"/>
    <property type="match status" value="1"/>
</dbReference>
<evidence type="ECO:0000259" key="1">
    <source>
        <dbReference type="PROSITE" id="PS51186"/>
    </source>
</evidence>
<dbReference type="InterPro" id="IPR051531">
    <property type="entry name" value="N-acetyltransferase"/>
</dbReference>
<dbReference type="Gene3D" id="3.40.630.30">
    <property type="match status" value="1"/>
</dbReference>
<dbReference type="Pfam" id="PF13302">
    <property type="entry name" value="Acetyltransf_3"/>
    <property type="match status" value="1"/>
</dbReference>
<dbReference type="PANTHER" id="PTHR43792">
    <property type="entry name" value="GNAT FAMILY, PUTATIVE (AFU_ORTHOLOGUE AFUA_3G00765)-RELATED-RELATED"/>
    <property type="match status" value="1"/>
</dbReference>
<gene>
    <name evidence="2" type="ORF">HDF16_001305</name>
</gene>
<organism evidence="2 3">
    <name type="scientific">Granulicella aggregans</name>
    <dbReference type="NCBI Taxonomy" id="474949"/>
    <lineage>
        <taxon>Bacteria</taxon>
        <taxon>Pseudomonadati</taxon>
        <taxon>Acidobacteriota</taxon>
        <taxon>Terriglobia</taxon>
        <taxon>Terriglobales</taxon>
        <taxon>Acidobacteriaceae</taxon>
        <taxon>Granulicella</taxon>
    </lineage>
</organism>
<keyword evidence="3" id="KW-1185">Reference proteome</keyword>
<dbReference type="AlphaFoldDB" id="A0A7W7ZB31"/>
<dbReference type="InterPro" id="IPR000182">
    <property type="entry name" value="GNAT_dom"/>
</dbReference>